<feature type="compositionally biased region" description="Basic and acidic residues" evidence="1">
    <location>
        <begin position="319"/>
        <end position="333"/>
    </location>
</feature>
<comment type="caution">
    <text evidence="3">The sequence shown here is derived from an EMBL/GenBank/DDBJ whole genome shotgun (WGS) entry which is preliminary data.</text>
</comment>
<sequence>MTRISLKGFFSHLKSDHYPLTPNPHPLICDFETNKSNSEFLETGTRAPEEIARRRGRVIPSLNKRLDISKLEKQQALYEARGRLSLSRLKSNPYSLTTKIVSLVTIIAFHISFVIPFALFSLLSSEFSPLNAQSVPTLGSTKQFANDELKPYVDAAKAGATDSGSFLNTVTGGEQVLEAAWETEVNAEIESIVGGVNNSDAVNNVNVYKEAVRAQLELQKQQAKSRWVADAAQYIQAELQVFFSDTFPKHRKQRNIDEHEFGENDQPDCASSDNNTGHTKHKPGTSGTKLLPRSSSLGYEMAGSAKQTKHLGTEFLECDPERNPAMESIDYRT</sequence>
<evidence type="ECO:0000256" key="1">
    <source>
        <dbReference type="SAM" id="MobiDB-lite"/>
    </source>
</evidence>
<protein>
    <submittedName>
        <fullName evidence="3">Uncharacterized protein</fullName>
    </submittedName>
</protein>
<feature type="region of interest" description="Disordered" evidence="1">
    <location>
        <begin position="258"/>
        <end position="333"/>
    </location>
</feature>
<name>A0A828Z3V4_9LEPT</name>
<evidence type="ECO:0000313" key="4">
    <source>
        <dbReference type="Proteomes" id="UP000001338"/>
    </source>
</evidence>
<gene>
    <name evidence="3" type="ORF">LEP1GSC036_1052</name>
</gene>
<dbReference type="InterPro" id="IPR030885">
    <property type="entry name" value="Lepto_longest"/>
</dbReference>
<dbReference type="AlphaFoldDB" id="A0A828Z3V4"/>
<dbReference type="NCBIfam" id="TIGR04388">
    <property type="entry name" value="Lepto_longest"/>
    <property type="match status" value="1"/>
</dbReference>
<evidence type="ECO:0000313" key="3">
    <source>
        <dbReference type="EMBL" id="EKR64990.1"/>
    </source>
</evidence>
<feature type="transmembrane region" description="Helical" evidence="2">
    <location>
        <begin position="100"/>
        <end position="123"/>
    </location>
</feature>
<proteinExistence type="predicted"/>
<dbReference type="Proteomes" id="UP000001338">
    <property type="component" value="Unassembled WGS sequence"/>
</dbReference>
<accession>A0A828Z3V4</accession>
<reference evidence="3 4" key="1">
    <citation type="submission" date="2012-10" db="EMBL/GenBank/DDBJ databases">
        <authorList>
            <person name="Harkins D.M."/>
            <person name="Durkin A.S."/>
            <person name="Brinkac L.M."/>
            <person name="Haft D.H."/>
            <person name="Selengut J.D."/>
            <person name="Sanka R."/>
            <person name="DePew J."/>
            <person name="Purushe J."/>
            <person name="Whelen A.C."/>
            <person name="Vinetz J.M."/>
            <person name="Sutton G.G."/>
            <person name="Nierman W.C."/>
            <person name="Fouts D.E."/>
        </authorList>
    </citation>
    <scope>NUCLEOTIDE SEQUENCE [LARGE SCALE GENOMIC DNA]</scope>
    <source>
        <strain evidence="3 4">2006001853</strain>
    </source>
</reference>
<keyword evidence="2" id="KW-1133">Transmembrane helix</keyword>
<evidence type="ECO:0000256" key="2">
    <source>
        <dbReference type="SAM" id="Phobius"/>
    </source>
</evidence>
<feature type="compositionally biased region" description="Polar residues" evidence="1">
    <location>
        <begin position="285"/>
        <end position="297"/>
    </location>
</feature>
<organism evidence="3 4">
    <name type="scientific">Leptospira weilii str. 2006001853</name>
    <dbReference type="NCBI Taxonomy" id="1001589"/>
    <lineage>
        <taxon>Bacteria</taxon>
        <taxon>Pseudomonadati</taxon>
        <taxon>Spirochaetota</taxon>
        <taxon>Spirochaetia</taxon>
        <taxon>Leptospirales</taxon>
        <taxon>Leptospiraceae</taxon>
        <taxon>Leptospira</taxon>
    </lineage>
</organism>
<keyword evidence="2" id="KW-0472">Membrane</keyword>
<keyword evidence="2" id="KW-0812">Transmembrane</keyword>
<dbReference type="EMBL" id="AFLV02000028">
    <property type="protein sequence ID" value="EKR64990.1"/>
    <property type="molecule type" value="Genomic_DNA"/>
</dbReference>